<dbReference type="InterPro" id="IPR009288">
    <property type="entry name" value="AIG2-like_dom"/>
</dbReference>
<dbReference type="EMBL" id="JBDKWZ010000004">
    <property type="protein sequence ID" value="MEN7548010.1"/>
    <property type="molecule type" value="Genomic_DNA"/>
</dbReference>
<name>A0AAW9S6D9_9BACT</name>
<protein>
    <submittedName>
        <fullName evidence="2">Gamma-glutamylcyclotransferase family protein</fullName>
    </submittedName>
</protein>
<gene>
    <name evidence="2" type="ORF">AAG747_08820</name>
</gene>
<dbReference type="Proteomes" id="UP001403385">
    <property type="component" value="Unassembled WGS sequence"/>
</dbReference>
<reference evidence="2 3" key="1">
    <citation type="submission" date="2024-04" db="EMBL/GenBank/DDBJ databases">
        <title>Novel genus in family Flammeovirgaceae.</title>
        <authorList>
            <person name="Nguyen T.H."/>
            <person name="Vuong T.Q."/>
            <person name="Le H."/>
            <person name="Kim S.-G."/>
        </authorList>
    </citation>
    <scope>NUCLEOTIDE SEQUENCE [LARGE SCALE GENOMIC DNA]</scope>
    <source>
        <strain evidence="2 3">JCM 23209</strain>
    </source>
</reference>
<organism evidence="2 3">
    <name type="scientific">Rapidithrix thailandica</name>
    <dbReference type="NCBI Taxonomy" id="413964"/>
    <lineage>
        <taxon>Bacteria</taxon>
        <taxon>Pseudomonadati</taxon>
        <taxon>Bacteroidota</taxon>
        <taxon>Cytophagia</taxon>
        <taxon>Cytophagales</taxon>
        <taxon>Flammeovirgaceae</taxon>
        <taxon>Rapidithrix</taxon>
    </lineage>
</organism>
<sequence>MYLFVYGTLQSSFHNPMAQFVGTGSFPGRMYLVRWQFGYPIAVYDPQSEKQVHGEIFQLSEATAPEMLFRTLDRYEGYDPSAPEKSEYLRQIIPVNCPAIAPVPLSAWSYVGNANNYALERIPSGVFEG</sequence>
<dbReference type="AlphaFoldDB" id="A0AAW9S6D9"/>
<dbReference type="Pfam" id="PF06094">
    <property type="entry name" value="GGACT"/>
    <property type="match status" value="1"/>
</dbReference>
<dbReference type="InterPro" id="IPR036568">
    <property type="entry name" value="GGCT-like_sf"/>
</dbReference>
<dbReference type="InterPro" id="IPR013024">
    <property type="entry name" value="GGCT-like"/>
</dbReference>
<keyword evidence="3" id="KW-1185">Reference proteome</keyword>
<dbReference type="Gene3D" id="3.10.490.10">
    <property type="entry name" value="Gamma-glutamyl cyclotransferase-like"/>
    <property type="match status" value="1"/>
</dbReference>
<dbReference type="RefSeq" id="WP_346820792.1">
    <property type="nucleotide sequence ID" value="NZ_JBDKWZ010000004.1"/>
</dbReference>
<evidence type="ECO:0000313" key="3">
    <source>
        <dbReference type="Proteomes" id="UP001403385"/>
    </source>
</evidence>
<evidence type="ECO:0000313" key="2">
    <source>
        <dbReference type="EMBL" id="MEN7548010.1"/>
    </source>
</evidence>
<evidence type="ECO:0000259" key="1">
    <source>
        <dbReference type="Pfam" id="PF06094"/>
    </source>
</evidence>
<proteinExistence type="predicted"/>
<dbReference type="SUPFAM" id="SSF110857">
    <property type="entry name" value="Gamma-glutamyl cyclotransferase-like"/>
    <property type="match status" value="1"/>
</dbReference>
<dbReference type="CDD" id="cd06661">
    <property type="entry name" value="GGCT_like"/>
    <property type="match status" value="1"/>
</dbReference>
<feature type="domain" description="Gamma-glutamylcyclotransferase AIG2-like" evidence="1">
    <location>
        <begin position="3"/>
        <end position="126"/>
    </location>
</feature>
<accession>A0AAW9S6D9</accession>
<comment type="caution">
    <text evidence="2">The sequence shown here is derived from an EMBL/GenBank/DDBJ whole genome shotgun (WGS) entry which is preliminary data.</text>
</comment>